<evidence type="ECO:0000313" key="1">
    <source>
        <dbReference type="EMBL" id="MFD1018711.1"/>
    </source>
</evidence>
<keyword evidence="2" id="KW-1185">Reference proteome</keyword>
<evidence type="ECO:0000313" key="2">
    <source>
        <dbReference type="Proteomes" id="UP001596990"/>
    </source>
</evidence>
<dbReference type="NCBIfam" id="TIGR02833">
    <property type="entry name" value="spore_III_AB"/>
    <property type="match status" value="1"/>
</dbReference>
<dbReference type="InterPro" id="IPR014198">
    <property type="entry name" value="Spore_III_AB"/>
</dbReference>
<dbReference type="Pfam" id="PF09548">
    <property type="entry name" value="Spore_III_AB"/>
    <property type="match status" value="1"/>
</dbReference>
<dbReference type="PIRSF" id="PIRSF021435">
    <property type="entry name" value="SpoIIIAB"/>
    <property type="match status" value="1"/>
</dbReference>
<sequence length="170" mass="19840">MKWIGAMLLLAATTWVGFEIARKFQQRPKQIRQWKHALQMLEAEMVYGQTPLIEACDHLARQLSAPTSWFFESIVKQKDRAITDFPELWSAVLERHWQYTALENNEKEVLRQFGLTLGQHDLIHQKKQIDLALSHLEREHEEALNVYHQYNKTVKGLGVLTGLLVILLLI</sequence>
<gene>
    <name evidence="1" type="primary">spoIIIAB</name>
    <name evidence="1" type="ORF">ACFQ2J_05785</name>
</gene>
<proteinExistence type="predicted"/>
<dbReference type="RefSeq" id="WP_386057421.1">
    <property type="nucleotide sequence ID" value="NZ_JBHTKL010000001.1"/>
</dbReference>
<protein>
    <submittedName>
        <fullName evidence="1">Stage III sporulation protein SpoIIIAB</fullName>
    </submittedName>
</protein>
<dbReference type="Proteomes" id="UP001596990">
    <property type="component" value="Unassembled WGS sequence"/>
</dbReference>
<accession>A0ABW3L034</accession>
<dbReference type="EMBL" id="JBHTKL010000001">
    <property type="protein sequence ID" value="MFD1018711.1"/>
    <property type="molecule type" value="Genomic_DNA"/>
</dbReference>
<comment type="caution">
    <text evidence="1">The sequence shown here is derived from an EMBL/GenBank/DDBJ whole genome shotgun (WGS) entry which is preliminary data.</text>
</comment>
<organism evidence="1 2">
    <name type="scientific">Thalassobacillus hwangdonensis</name>
    <dbReference type="NCBI Taxonomy" id="546108"/>
    <lineage>
        <taxon>Bacteria</taxon>
        <taxon>Bacillati</taxon>
        <taxon>Bacillota</taxon>
        <taxon>Bacilli</taxon>
        <taxon>Bacillales</taxon>
        <taxon>Bacillaceae</taxon>
        <taxon>Thalassobacillus</taxon>
    </lineage>
</organism>
<reference evidence="2" key="1">
    <citation type="journal article" date="2019" name="Int. J. Syst. Evol. Microbiol.">
        <title>The Global Catalogue of Microorganisms (GCM) 10K type strain sequencing project: providing services to taxonomists for standard genome sequencing and annotation.</title>
        <authorList>
            <consortium name="The Broad Institute Genomics Platform"/>
            <consortium name="The Broad Institute Genome Sequencing Center for Infectious Disease"/>
            <person name="Wu L."/>
            <person name="Ma J."/>
        </authorList>
    </citation>
    <scope>NUCLEOTIDE SEQUENCE [LARGE SCALE GENOMIC DNA]</scope>
    <source>
        <strain evidence="2">CCUG 56607</strain>
    </source>
</reference>
<name>A0ABW3L034_9BACI</name>